<feature type="region of interest" description="Disordered" evidence="7">
    <location>
        <begin position="137"/>
        <end position="156"/>
    </location>
</feature>
<dbReference type="AlphaFoldDB" id="A0A9P6VDU2"/>
<feature type="region of interest" description="Disordered" evidence="7">
    <location>
        <begin position="110"/>
        <end position="132"/>
    </location>
</feature>
<reference evidence="9" key="1">
    <citation type="submission" date="2019-07" db="EMBL/GenBank/DDBJ databases">
        <title>Hyphodiscus hymeniophilus genome sequencing and assembly.</title>
        <authorList>
            <person name="Kramer G."/>
            <person name="Nodwell J."/>
        </authorList>
    </citation>
    <scope>NUCLEOTIDE SEQUENCE</scope>
    <source>
        <strain evidence="9">ATCC 34498</strain>
    </source>
</reference>
<keyword evidence="3" id="KW-0805">Transcription regulation</keyword>
<sequence>MRAEIDQLRKQQYQSDRVIAALASDDGSESILQRLRNGETLENISHNLESVKGNSLMLSTFNAAGDTMSDAGANINITTYSQPSNQQAIQNAVYQAASLTRSPFSAAAFPEAYGGPEEGQNPQSNISWPIWGAGPSSSRQLSNAAHSDEMASWSPSLPSPGYPLIGTWYEQTSGSEDYDSTIQWAREQGRGDILGQEFGPDEDQSSPNMNEPWTEVTNDGNFVEHLMALYFCWEYPTFASLSKEHFLEDFRFGRRRHCSSLLVNAILAVGCRFSSQAAARVDADDSNTAGDHFFAEAVRLLAELKDRHTLTTIQAFGLMSIREASCGRSSESIYYAGQSVMIAIEMGLHLESESGGGDDATLDAAVKSATFWGAFSLDQAWSICIGRLPHFSKETKVMAKPAIVDHIERSSWVPYTDHGDIAENFSRNYRALTADPGAPLQRNCTQPSNVRSVYISFCELSEIVHHALYVFYTPGTQLTSKSLLDVYTQYLNWYDVIPEALRLGQNFTPAVLFAHMYYHFAILLLFRPFIKLEIAGSSVSPRDVCNQAADAISALVRSYSQLYTLHRTPSFVPYFVLTSTITHLVTLGTVGGGPEHIQQGISDLKTMATCHGFARRAQDILSFLADDWGIQVATADGSEESDAKIDPKTLGRPRSTSSNLFAPNFDMKHIINGVGPDNINWGPLFWPFPLQGRPLLGDVEEAGFRVLNLIRDGKDTNMAVVDDSLS</sequence>
<feature type="domain" description="Xylanolytic transcriptional activator regulatory" evidence="8">
    <location>
        <begin position="229"/>
        <end position="493"/>
    </location>
</feature>
<keyword evidence="1" id="KW-0479">Metal-binding</keyword>
<dbReference type="CDD" id="cd12148">
    <property type="entry name" value="fungal_TF_MHR"/>
    <property type="match status" value="1"/>
</dbReference>
<evidence type="ECO:0000313" key="10">
    <source>
        <dbReference type="Proteomes" id="UP000785200"/>
    </source>
</evidence>
<dbReference type="EMBL" id="VNKQ01000020">
    <property type="protein sequence ID" value="KAG0645139.1"/>
    <property type="molecule type" value="Genomic_DNA"/>
</dbReference>
<dbReference type="GO" id="GO:0003677">
    <property type="term" value="F:DNA binding"/>
    <property type="evidence" value="ECO:0007669"/>
    <property type="project" value="UniProtKB-KW"/>
</dbReference>
<proteinExistence type="predicted"/>
<accession>A0A9P6VDU2</accession>
<protein>
    <submittedName>
        <fullName evidence="9">Nitrogen assimilation transcription factor nirA</fullName>
    </submittedName>
</protein>
<dbReference type="InterPro" id="IPR007219">
    <property type="entry name" value="XnlR_reg_dom"/>
</dbReference>
<evidence type="ECO:0000256" key="5">
    <source>
        <dbReference type="ARBA" id="ARBA00023163"/>
    </source>
</evidence>
<keyword evidence="4" id="KW-0238">DNA-binding</keyword>
<dbReference type="InterPro" id="IPR051615">
    <property type="entry name" value="Transcr_Regulatory_Elem"/>
</dbReference>
<dbReference type="Pfam" id="PF04082">
    <property type="entry name" value="Fungal_trans"/>
    <property type="match status" value="1"/>
</dbReference>
<dbReference type="PANTHER" id="PTHR31313:SF4">
    <property type="entry name" value="CONIDIAL DEVELOPMENT PROTEIN FLUFFY"/>
    <property type="match status" value="1"/>
</dbReference>
<dbReference type="Proteomes" id="UP000785200">
    <property type="component" value="Unassembled WGS sequence"/>
</dbReference>
<keyword evidence="6" id="KW-0539">Nucleus</keyword>
<dbReference type="PANTHER" id="PTHR31313">
    <property type="entry name" value="TY1 ENHANCER ACTIVATOR"/>
    <property type="match status" value="1"/>
</dbReference>
<evidence type="ECO:0000256" key="4">
    <source>
        <dbReference type="ARBA" id="ARBA00023125"/>
    </source>
</evidence>
<evidence type="ECO:0000256" key="6">
    <source>
        <dbReference type="ARBA" id="ARBA00023242"/>
    </source>
</evidence>
<dbReference type="OrthoDB" id="2123952at2759"/>
<evidence type="ECO:0000256" key="7">
    <source>
        <dbReference type="SAM" id="MobiDB-lite"/>
    </source>
</evidence>
<evidence type="ECO:0000313" key="9">
    <source>
        <dbReference type="EMBL" id="KAG0645139.1"/>
    </source>
</evidence>
<evidence type="ECO:0000256" key="3">
    <source>
        <dbReference type="ARBA" id="ARBA00023015"/>
    </source>
</evidence>
<dbReference type="GO" id="GO:0006351">
    <property type="term" value="P:DNA-templated transcription"/>
    <property type="evidence" value="ECO:0007669"/>
    <property type="project" value="InterPro"/>
</dbReference>
<gene>
    <name evidence="9" type="ORF">D0Z07_9067</name>
</gene>
<name>A0A9P6VDU2_9HELO</name>
<keyword evidence="10" id="KW-1185">Reference proteome</keyword>
<evidence type="ECO:0000256" key="1">
    <source>
        <dbReference type="ARBA" id="ARBA00022723"/>
    </source>
</evidence>
<evidence type="ECO:0000259" key="8">
    <source>
        <dbReference type="Pfam" id="PF04082"/>
    </source>
</evidence>
<evidence type="ECO:0000256" key="2">
    <source>
        <dbReference type="ARBA" id="ARBA00022833"/>
    </source>
</evidence>
<keyword evidence="2" id="KW-0862">Zinc</keyword>
<keyword evidence="5" id="KW-0804">Transcription</keyword>
<dbReference type="GO" id="GO:0008270">
    <property type="term" value="F:zinc ion binding"/>
    <property type="evidence" value="ECO:0007669"/>
    <property type="project" value="InterPro"/>
</dbReference>
<organism evidence="9 10">
    <name type="scientific">Hyphodiscus hymeniophilus</name>
    <dbReference type="NCBI Taxonomy" id="353542"/>
    <lineage>
        <taxon>Eukaryota</taxon>
        <taxon>Fungi</taxon>
        <taxon>Dikarya</taxon>
        <taxon>Ascomycota</taxon>
        <taxon>Pezizomycotina</taxon>
        <taxon>Leotiomycetes</taxon>
        <taxon>Helotiales</taxon>
        <taxon>Hyphodiscaceae</taxon>
        <taxon>Hyphodiscus</taxon>
    </lineage>
</organism>
<comment type="caution">
    <text evidence="9">The sequence shown here is derived from an EMBL/GenBank/DDBJ whole genome shotgun (WGS) entry which is preliminary data.</text>
</comment>